<organism evidence="2 3">
    <name type="scientific">Austropuccinia psidii MF-1</name>
    <dbReference type="NCBI Taxonomy" id="1389203"/>
    <lineage>
        <taxon>Eukaryota</taxon>
        <taxon>Fungi</taxon>
        <taxon>Dikarya</taxon>
        <taxon>Basidiomycota</taxon>
        <taxon>Pucciniomycotina</taxon>
        <taxon>Pucciniomycetes</taxon>
        <taxon>Pucciniales</taxon>
        <taxon>Sphaerophragmiaceae</taxon>
        <taxon>Austropuccinia</taxon>
    </lineage>
</organism>
<dbReference type="AlphaFoldDB" id="A0A9Q3CMW3"/>
<dbReference type="Proteomes" id="UP000765509">
    <property type="component" value="Unassembled WGS sequence"/>
</dbReference>
<dbReference type="EMBL" id="AVOT02009407">
    <property type="protein sequence ID" value="MBW0488026.1"/>
    <property type="molecule type" value="Genomic_DNA"/>
</dbReference>
<proteinExistence type="predicted"/>
<accession>A0A9Q3CMW3</accession>
<evidence type="ECO:0000313" key="3">
    <source>
        <dbReference type="Proteomes" id="UP000765509"/>
    </source>
</evidence>
<comment type="caution">
    <text evidence="2">The sequence shown here is derived from an EMBL/GenBank/DDBJ whole genome shotgun (WGS) entry which is preliminary data.</text>
</comment>
<evidence type="ECO:0000313" key="2">
    <source>
        <dbReference type="EMBL" id="MBW0488026.1"/>
    </source>
</evidence>
<protein>
    <submittedName>
        <fullName evidence="2">Uncharacterized protein</fullName>
    </submittedName>
</protein>
<feature type="region of interest" description="Disordered" evidence="1">
    <location>
        <begin position="74"/>
        <end position="107"/>
    </location>
</feature>
<reference evidence="2" key="1">
    <citation type="submission" date="2021-03" db="EMBL/GenBank/DDBJ databases">
        <title>Draft genome sequence of rust myrtle Austropuccinia psidii MF-1, a brazilian biotype.</title>
        <authorList>
            <person name="Quecine M.C."/>
            <person name="Pachon D.M.R."/>
            <person name="Bonatelli M.L."/>
            <person name="Correr F.H."/>
            <person name="Franceschini L.M."/>
            <person name="Leite T.F."/>
            <person name="Margarido G.R.A."/>
            <person name="Almeida C.A."/>
            <person name="Ferrarezi J.A."/>
            <person name="Labate C.A."/>
        </authorList>
    </citation>
    <scope>NUCLEOTIDE SEQUENCE</scope>
    <source>
        <strain evidence="2">MF-1</strain>
    </source>
</reference>
<gene>
    <name evidence="2" type="ORF">O181_027741</name>
</gene>
<keyword evidence="3" id="KW-1185">Reference proteome</keyword>
<feature type="compositionally biased region" description="Basic and acidic residues" evidence="1">
    <location>
        <begin position="82"/>
        <end position="107"/>
    </location>
</feature>
<name>A0A9Q3CMW3_9BASI</name>
<evidence type="ECO:0000256" key="1">
    <source>
        <dbReference type="SAM" id="MobiDB-lite"/>
    </source>
</evidence>
<sequence length="107" mass="12552">MKKRSLDVIIHMPLNQEQCMPVHKEKKLWMMRMRKCLPITVKQMINQGGTISWCMRRALSQIVSSTTLKFPSPRVCLNNPRSDSKDHNVGKHASQKEKQRWLKVELP</sequence>